<protein>
    <submittedName>
        <fullName evidence="2">Uncharacterized protein</fullName>
    </submittedName>
</protein>
<reference evidence="3" key="2">
    <citation type="submission" date="2013-07" db="EMBL/GenBank/DDBJ databases">
        <authorList>
            <consortium name="The Broad Institute Genome Sequencing Platform"/>
            <person name="Cuomo C."/>
            <person name="Litvintseva A."/>
            <person name="Chen Y."/>
            <person name="Heitman J."/>
            <person name="Sun S."/>
            <person name="Springer D."/>
            <person name="Dromer F."/>
            <person name="Young S.K."/>
            <person name="Zeng Q."/>
            <person name="Gargeya S."/>
            <person name="Fitzgerald M."/>
            <person name="Abouelleil A."/>
            <person name="Alvarado L."/>
            <person name="Berlin A.M."/>
            <person name="Chapman S.B."/>
            <person name="Dewar J."/>
            <person name="Goldberg J."/>
            <person name="Griggs A."/>
            <person name="Gujja S."/>
            <person name="Hansen M."/>
            <person name="Howarth C."/>
            <person name="Imamovic A."/>
            <person name="Larimer J."/>
            <person name="McCowan C."/>
            <person name="Murphy C."/>
            <person name="Pearson M."/>
            <person name="Priest M."/>
            <person name="Roberts A."/>
            <person name="Saif S."/>
            <person name="Shea T."/>
            <person name="Sykes S."/>
            <person name="Wortman J."/>
            <person name="Nusbaum C."/>
            <person name="Birren B."/>
        </authorList>
    </citation>
    <scope>NUCLEOTIDE SEQUENCE</scope>
    <source>
        <strain evidence="3">CBS 10737</strain>
    </source>
</reference>
<feature type="compositionally biased region" description="Polar residues" evidence="1">
    <location>
        <begin position="754"/>
        <end position="767"/>
    </location>
</feature>
<dbReference type="EMBL" id="CP144519">
    <property type="protein sequence ID" value="WWC66466.1"/>
    <property type="molecule type" value="Genomic_DNA"/>
</dbReference>
<dbReference type="KEGG" id="kpin:30169326"/>
<evidence type="ECO:0000313" key="2">
    <source>
        <dbReference type="EMBL" id="OCF53651.1"/>
    </source>
</evidence>
<organism evidence="2">
    <name type="scientific">Kwoniella pini CBS 10737</name>
    <dbReference type="NCBI Taxonomy" id="1296096"/>
    <lineage>
        <taxon>Eukaryota</taxon>
        <taxon>Fungi</taxon>
        <taxon>Dikarya</taxon>
        <taxon>Basidiomycota</taxon>
        <taxon>Agaricomycotina</taxon>
        <taxon>Tremellomycetes</taxon>
        <taxon>Tremellales</taxon>
        <taxon>Cryptococcaceae</taxon>
        <taxon>Kwoniella</taxon>
    </lineage>
</organism>
<dbReference type="RefSeq" id="XP_019014870.1">
    <property type="nucleotide sequence ID" value="XM_019152732.1"/>
</dbReference>
<evidence type="ECO:0000313" key="3">
    <source>
        <dbReference type="EMBL" id="WWC66466.1"/>
    </source>
</evidence>
<gene>
    <name evidence="2" type="ORF">I206_00957</name>
    <name evidence="3" type="ORF">I206_100368</name>
</gene>
<dbReference type="Proteomes" id="UP000094020">
    <property type="component" value="Chromosome 1"/>
</dbReference>
<dbReference type="OrthoDB" id="2565123at2759"/>
<feature type="region of interest" description="Disordered" evidence="1">
    <location>
        <begin position="269"/>
        <end position="291"/>
    </location>
</feature>
<sequence>MNSRAHSSAPAGYSRDKSKSTFRKTRRYGKGRSHAFQHGLPLPLVATSQSGALTPPPAPPVRSSYRGAKRKGSTSFWRDPSCSPDAVDAFDQLNDRHQEDFPDHIPIRKKRKTYARNGPAPNERLLGLFGEDENEPPRYRHKRGKTPRLRLTKTFRLPESENEDLDSDTQAMNRDERRRKRRKKAINKRHNIIAEEGPQLHLTQDRLCQDRVKQYVQKVAQTLPTPKRPLRDIKAVRQRSYKKMLGEPRHASKPIDTISWTDYKARYRPPLQPLNESTSSNSRPSHSDRLGERVSELIAAGRKARLEVSIRKQRPVTRDFTPKLPLAALNPSQEDPQNDDAIRVEPNLPSRKRGSSLGLPVLPQNQYKLNFTNKDKAYIPKSTNTDTSRSENPSHSIRLGDFDVLGHVMYKPPSSLKKKKPTPLAFRRAVPPGDKLPDQSSAIAPVYDHSRHMQQDRDDPIVPFSQPVDHPDELQARPIDYRELQLAERLLTDQVARPESLPSAQTALGYHQFVNHLYEGNTREHETRPQVIVQRQEHTVDTDPQVPQITHAPTLGSGGPYGLPRADQDPLIPSPSGYFTNEPMTDLDALAQLFPTSISQIDWQAIQKEFEPSQMVTVDDFLPEQGPERQKEGGDIGQSKPFIPTIPNFTRSPSEDIAEPPVKDTRTLLQAIPQVQLPGIAPAPQRSTSKRMSGMDMTKHLLDRPIDPSIVQHINKTFTEYKGKGKSSSVPSRRSRKEERAKRVQEKHSRQKRQQQQMPITDFTRQQEPIPPVVQEVEGTDELWETPQVHQQVSPSLTEAYRDIHPPRLEHAEKRSQTSAPARFSLSNQPVIRNYKEAKQPSIKALEERNYRSSREAVEQIFRPPIGRIETGPPGEIGDAVYEDTEVDPSTQLPLSSHVSENRKLSKTRTNSFANRFRDAEQSGPYGNAWRTEVKSGPISHSKQNEDFISQSFENSLNWLGSKQQGGNPFEEDLRVFGGNSSFPIESNLEVGPSIYWDNKVPQSAENRSLNREQNNNNRKNGKRFLSFGNWDDSLVS</sequence>
<feature type="compositionally biased region" description="Polar residues" evidence="1">
    <location>
        <begin position="274"/>
        <end position="284"/>
    </location>
</feature>
<reference evidence="2" key="3">
    <citation type="submission" date="2016-07" db="EMBL/GenBank/DDBJ databases">
        <title>Evolution of pathogenesis and genome organization in the Tremellales.</title>
        <authorList>
            <person name="Cuomo C."/>
            <person name="Litvintseva A."/>
            <person name="Heitman J."/>
            <person name="Chen Y."/>
            <person name="Sun S."/>
            <person name="Springer D."/>
            <person name="Dromer F."/>
            <person name="Young S."/>
            <person name="Zeng Q."/>
            <person name="Chapman S."/>
            <person name="Gujja S."/>
            <person name="Saif S."/>
            <person name="Birren B."/>
        </authorList>
    </citation>
    <scope>NUCLEOTIDE SEQUENCE</scope>
    <source>
        <strain evidence="2">CBS 10737</strain>
    </source>
</reference>
<name>A0A1B9IDZ2_9TREE</name>
<feature type="compositionally biased region" description="Polar residues" evidence="1">
    <location>
        <begin position="381"/>
        <end position="395"/>
    </location>
</feature>
<dbReference type="AlphaFoldDB" id="A0A1B9IDZ2"/>
<feature type="region of interest" description="Disordered" evidence="1">
    <location>
        <begin position="319"/>
        <end position="343"/>
    </location>
</feature>
<feature type="region of interest" description="Disordered" evidence="1">
    <location>
        <begin position="378"/>
        <end position="398"/>
    </location>
</feature>
<feature type="compositionally biased region" description="Basic residues" evidence="1">
    <location>
        <begin position="177"/>
        <end position="190"/>
    </location>
</feature>
<reference evidence="2" key="1">
    <citation type="submission" date="2013-07" db="EMBL/GenBank/DDBJ databases">
        <title>The Genome Sequence of Cryptococcus pinus CBS10737.</title>
        <authorList>
            <consortium name="The Broad Institute Genome Sequencing Platform"/>
            <person name="Cuomo C."/>
            <person name="Litvintseva A."/>
            <person name="Chen Y."/>
            <person name="Heitman J."/>
            <person name="Sun S."/>
            <person name="Springer D."/>
            <person name="Dromer F."/>
            <person name="Young S.K."/>
            <person name="Zeng Q."/>
            <person name="Gargeya S."/>
            <person name="Fitzgerald M."/>
            <person name="Abouelleil A."/>
            <person name="Alvarado L."/>
            <person name="Berlin A.M."/>
            <person name="Chapman S.B."/>
            <person name="Dewar J."/>
            <person name="Goldberg J."/>
            <person name="Griggs A."/>
            <person name="Gujja S."/>
            <person name="Hansen M."/>
            <person name="Howarth C."/>
            <person name="Imamovic A."/>
            <person name="Larimer J."/>
            <person name="McCowan C."/>
            <person name="Murphy C."/>
            <person name="Pearson M."/>
            <person name="Priest M."/>
            <person name="Roberts A."/>
            <person name="Saif S."/>
            <person name="Shea T."/>
            <person name="Sykes S."/>
            <person name="Wortman J."/>
            <person name="Nusbaum C."/>
            <person name="Birren B."/>
        </authorList>
    </citation>
    <scope>NUCLEOTIDE SEQUENCE [LARGE SCALE GENOMIC DNA]</scope>
    <source>
        <strain evidence="2">CBS 10737</strain>
    </source>
</reference>
<dbReference type="GeneID" id="30169326"/>
<feature type="compositionally biased region" description="Basic and acidic residues" evidence="1">
    <location>
        <begin position="736"/>
        <end position="748"/>
    </location>
</feature>
<feature type="region of interest" description="Disordered" evidence="1">
    <location>
        <begin position="97"/>
        <end position="190"/>
    </location>
</feature>
<feature type="region of interest" description="Disordered" evidence="1">
    <location>
        <begin position="1000"/>
        <end position="1037"/>
    </location>
</feature>
<evidence type="ECO:0000256" key="1">
    <source>
        <dbReference type="SAM" id="MobiDB-lite"/>
    </source>
</evidence>
<feature type="region of interest" description="Disordered" evidence="1">
    <location>
        <begin position="538"/>
        <end position="576"/>
    </location>
</feature>
<feature type="compositionally biased region" description="Basic residues" evidence="1">
    <location>
        <begin position="20"/>
        <end position="35"/>
    </location>
</feature>
<dbReference type="EMBL" id="KI894007">
    <property type="protein sequence ID" value="OCF53651.1"/>
    <property type="molecule type" value="Genomic_DNA"/>
</dbReference>
<feature type="compositionally biased region" description="Basic and acidic residues" evidence="1">
    <location>
        <begin position="97"/>
        <end position="106"/>
    </location>
</feature>
<keyword evidence="4" id="KW-1185">Reference proteome</keyword>
<feature type="region of interest" description="Disordered" evidence="1">
    <location>
        <begin position="1"/>
        <end position="81"/>
    </location>
</feature>
<evidence type="ECO:0000313" key="4">
    <source>
        <dbReference type="Proteomes" id="UP000094020"/>
    </source>
</evidence>
<proteinExistence type="predicted"/>
<feature type="compositionally biased region" description="Basic residues" evidence="1">
    <location>
        <begin position="139"/>
        <end position="153"/>
    </location>
</feature>
<reference evidence="3" key="4">
    <citation type="submission" date="2024-02" db="EMBL/GenBank/DDBJ databases">
        <title>Comparative genomics of Cryptococcus and Kwoniella reveals pathogenesis evolution and contrasting modes of karyotype evolution via chromosome fusion or intercentromeric recombination.</title>
        <authorList>
            <person name="Coelho M.A."/>
            <person name="David-Palma M."/>
            <person name="Shea T."/>
            <person name="Bowers K."/>
            <person name="McGinley-Smith S."/>
            <person name="Mohammad A.W."/>
            <person name="Gnirke A."/>
            <person name="Yurkov A.M."/>
            <person name="Nowrousian M."/>
            <person name="Sun S."/>
            <person name="Cuomo C.A."/>
            <person name="Heitman J."/>
        </authorList>
    </citation>
    <scope>NUCLEOTIDE SEQUENCE</scope>
    <source>
        <strain evidence="3">CBS 10737</strain>
    </source>
</reference>
<feature type="region of interest" description="Disordered" evidence="1">
    <location>
        <begin position="718"/>
        <end position="771"/>
    </location>
</feature>
<accession>A0A1B9IDZ2</accession>